<sequence length="437" mass="45790">MVSFYQLKVVLLDLLVRKSQANLLGDAHLLKRYTQAYELPSAATHLTSRTLPGNTTSIGTSLHILLPTPTRQLVDESTLHSLDSFESTGIDPNTGTEGSIDHATSEALSLSPGSIPAPPLGGGTSATSSGIDWTALLPDTPTTQELLFSKTHPLTGQDPTAIEPSMGATPGVNTSFHARSTTATLPAIDTAIQQISTTSPNPSVVSPETSEISRSQELGTAIDTDNPPSETSLLTTLYEGPTGTYDPTSTAVQTQDEPGSTIPSTEALTADGSFSDPREFSAGNGIQHSEFRKPNEQPTRTSTVPSSEVALANSIVTGTDGTVATYVPEQNKDYISFTGTTTTTDDNGAAIVIFPFGWFWKLYGVPGGGDAAKPPAPTAKPVPEKEPGDKNEDDNDTGDDGASTKEDEKSTMVSTILSTTQGPTSASTTTRVFQNTN</sequence>
<keyword evidence="3" id="KW-1185">Reference proteome</keyword>
<dbReference type="Proteomes" id="UP000184255">
    <property type="component" value="Unassembled WGS sequence"/>
</dbReference>
<feature type="compositionally biased region" description="Low complexity" evidence="1">
    <location>
        <begin position="196"/>
        <end position="210"/>
    </location>
</feature>
<evidence type="ECO:0000256" key="1">
    <source>
        <dbReference type="SAM" id="MobiDB-lite"/>
    </source>
</evidence>
<feature type="compositionally biased region" description="Polar residues" evidence="1">
    <location>
        <begin position="226"/>
        <end position="235"/>
    </location>
</feature>
<evidence type="ECO:0000313" key="2">
    <source>
        <dbReference type="EMBL" id="CVL08971.1"/>
    </source>
</evidence>
<comment type="caution">
    <text evidence="2">The sequence shown here is derived from an EMBL/GenBank/DDBJ whole genome shotgun (WGS) entry which is preliminary data.</text>
</comment>
<protein>
    <submittedName>
        <fullName evidence="2">Uncharacterized protein</fullName>
    </submittedName>
</protein>
<organism evidence="2 3">
    <name type="scientific">Fusarium mangiferae</name>
    <name type="common">Mango malformation disease fungus</name>
    <dbReference type="NCBI Taxonomy" id="192010"/>
    <lineage>
        <taxon>Eukaryota</taxon>
        <taxon>Fungi</taxon>
        <taxon>Dikarya</taxon>
        <taxon>Ascomycota</taxon>
        <taxon>Pezizomycotina</taxon>
        <taxon>Sordariomycetes</taxon>
        <taxon>Hypocreomycetidae</taxon>
        <taxon>Hypocreales</taxon>
        <taxon>Nectriaceae</taxon>
        <taxon>Fusarium</taxon>
        <taxon>Fusarium fujikuroi species complex</taxon>
    </lineage>
</organism>
<dbReference type="RefSeq" id="XP_041691402.1">
    <property type="nucleotide sequence ID" value="XM_041826086.1"/>
</dbReference>
<name>A0A1L7UNA3_FUSMA</name>
<gene>
    <name evidence="2" type="ORF">FMAN_11753</name>
</gene>
<proteinExistence type="predicted"/>
<accession>A0A1L7UNA3</accession>
<reference evidence="3" key="1">
    <citation type="journal article" date="2016" name="Genome Biol. Evol.">
        <title>Comparative 'omics' of the Fusarium fujikuroi species complex highlights differences in genetic potential and metabolite synthesis.</title>
        <authorList>
            <person name="Niehaus E.-M."/>
            <person name="Muensterkoetter M."/>
            <person name="Proctor R.H."/>
            <person name="Brown D.W."/>
            <person name="Sharon A."/>
            <person name="Idan Y."/>
            <person name="Oren-Young L."/>
            <person name="Sieber C.M."/>
            <person name="Novak O."/>
            <person name="Pencik A."/>
            <person name="Tarkowska D."/>
            <person name="Hromadova K."/>
            <person name="Freeman S."/>
            <person name="Maymon M."/>
            <person name="Elazar M."/>
            <person name="Youssef S.A."/>
            <person name="El-Shabrawy E.S.M."/>
            <person name="Shalaby A.B.A."/>
            <person name="Houterman P."/>
            <person name="Brock N.L."/>
            <person name="Burkhardt I."/>
            <person name="Tsavkelova E.A."/>
            <person name="Dickschat J.S."/>
            <person name="Galuszka P."/>
            <person name="Gueldener U."/>
            <person name="Tudzynski B."/>
        </authorList>
    </citation>
    <scope>NUCLEOTIDE SEQUENCE [LARGE SCALE GENOMIC DNA]</scope>
    <source>
        <strain evidence="3">MRC7560</strain>
    </source>
</reference>
<dbReference type="GeneID" id="65091004"/>
<feature type="compositionally biased region" description="Low complexity" evidence="1">
    <location>
        <begin position="418"/>
        <end position="430"/>
    </location>
</feature>
<dbReference type="EMBL" id="FCQH01000028">
    <property type="protein sequence ID" value="CVL08971.1"/>
    <property type="molecule type" value="Genomic_DNA"/>
</dbReference>
<evidence type="ECO:0000313" key="3">
    <source>
        <dbReference type="Proteomes" id="UP000184255"/>
    </source>
</evidence>
<dbReference type="AlphaFoldDB" id="A0A1L7UNA3"/>
<feature type="compositionally biased region" description="Polar residues" evidence="1">
    <location>
        <begin position="245"/>
        <end position="267"/>
    </location>
</feature>
<dbReference type="VEuPathDB" id="FungiDB:FMAN_11753"/>
<feature type="region of interest" description="Disordered" evidence="1">
    <location>
        <begin position="195"/>
        <end position="304"/>
    </location>
</feature>
<feature type="region of interest" description="Disordered" evidence="1">
    <location>
        <begin position="370"/>
        <end position="437"/>
    </location>
</feature>